<protein>
    <submittedName>
        <fullName evidence="2">(wild Malaysian banana) hypothetical protein</fullName>
    </submittedName>
</protein>
<reference evidence="2" key="1">
    <citation type="submission" date="2021-03" db="EMBL/GenBank/DDBJ databases">
        <authorList>
            <consortium name="Genoscope - CEA"/>
            <person name="William W."/>
        </authorList>
    </citation>
    <scope>NUCLEOTIDE SEQUENCE</scope>
    <source>
        <strain evidence="2">Doubled-haploid Pahang</strain>
    </source>
</reference>
<evidence type="ECO:0000313" key="2">
    <source>
        <dbReference type="EMBL" id="CAG1856561.1"/>
    </source>
</evidence>
<sequence>MILSISTDLRKRSISRGCDGSQITNSLSVGSSHILRVKSVYISSAILAANSPFFYKFFFFSNGMKESDWWLATLRINASAEEAAFMDLLGFIISRSFSTTSPALLLDVLMGCG</sequence>
<proteinExistence type="predicted"/>
<evidence type="ECO:0000256" key="1">
    <source>
        <dbReference type="ARBA" id="ARBA00004906"/>
    </source>
</evidence>
<dbReference type="PANTHER" id="PTHR46336">
    <property type="entry name" value="OS02G0260700 PROTEIN"/>
    <property type="match status" value="1"/>
</dbReference>
<dbReference type="InterPro" id="IPR011333">
    <property type="entry name" value="SKP1/BTB/POZ_sf"/>
</dbReference>
<dbReference type="AlphaFoldDB" id="A0A8D7AZ25"/>
<accession>A0A8D7AZ25</accession>
<dbReference type="EMBL" id="HG996473">
    <property type="protein sequence ID" value="CAG1856561.1"/>
    <property type="molecule type" value="Genomic_DNA"/>
</dbReference>
<gene>
    <name evidence="2" type="ORF">GSMUA_40770.1</name>
</gene>
<name>A0A8D7AZ25_MUSAM</name>
<dbReference type="InterPro" id="IPR045890">
    <property type="entry name" value="POB1-like"/>
</dbReference>
<dbReference type="PANTHER" id="PTHR46336:SF3">
    <property type="entry name" value="BTB_POZ DOMAIN-CONTAINING PROTEIN POB1"/>
    <property type="match status" value="1"/>
</dbReference>
<organism evidence="2">
    <name type="scientific">Musa acuminata subsp. malaccensis</name>
    <name type="common">Wild banana</name>
    <name type="synonym">Musa malaccensis</name>
    <dbReference type="NCBI Taxonomy" id="214687"/>
    <lineage>
        <taxon>Eukaryota</taxon>
        <taxon>Viridiplantae</taxon>
        <taxon>Streptophyta</taxon>
        <taxon>Embryophyta</taxon>
        <taxon>Tracheophyta</taxon>
        <taxon>Spermatophyta</taxon>
        <taxon>Magnoliopsida</taxon>
        <taxon>Liliopsida</taxon>
        <taxon>Zingiberales</taxon>
        <taxon>Musaceae</taxon>
        <taxon>Musa</taxon>
    </lineage>
</organism>
<dbReference type="Gene3D" id="3.30.710.10">
    <property type="entry name" value="Potassium Channel Kv1.1, Chain A"/>
    <property type="match status" value="1"/>
</dbReference>
<comment type="pathway">
    <text evidence="1">Protein modification; protein ubiquitination.</text>
</comment>